<reference evidence="3 4" key="1">
    <citation type="journal article" date="2008" name="Nature">
        <title>The Trichoplax genome and the nature of placozoans.</title>
        <authorList>
            <person name="Srivastava M."/>
            <person name="Begovic E."/>
            <person name="Chapman J."/>
            <person name="Putnam N.H."/>
            <person name="Hellsten U."/>
            <person name="Kawashima T."/>
            <person name="Kuo A."/>
            <person name="Mitros T."/>
            <person name="Salamov A."/>
            <person name="Carpenter M.L."/>
            <person name="Signorovitch A.Y."/>
            <person name="Moreno M.A."/>
            <person name="Kamm K."/>
            <person name="Grimwood J."/>
            <person name="Schmutz J."/>
            <person name="Shapiro H."/>
            <person name="Grigoriev I.V."/>
            <person name="Buss L.W."/>
            <person name="Schierwater B."/>
            <person name="Dellaporta S.L."/>
            <person name="Rokhsar D.S."/>
        </authorList>
    </citation>
    <scope>NUCLEOTIDE SEQUENCE [LARGE SCALE GENOMIC DNA]</scope>
    <source>
        <strain evidence="3 4">Grell-BS-1999</strain>
    </source>
</reference>
<dbReference type="OrthoDB" id="10255512at2759"/>
<dbReference type="GO" id="GO:0005737">
    <property type="term" value="C:cytoplasm"/>
    <property type="evidence" value="ECO:0000318"/>
    <property type="project" value="GO_Central"/>
</dbReference>
<feature type="region of interest" description="Disordered" evidence="2">
    <location>
        <begin position="323"/>
        <end position="563"/>
    </location>
</feature>
<dbReference type="GO" id="GO:0030705">
    <property type="term" value="P:cytoskeleton-dependent intracellular transport"/>
    <property type="evidence" value="ECO:0000318"/>
    <property type="project" value="GO_Central"/>
</dbReference>
<dbReference type="InParanoid" id="B3SCN8"/>
<feature type="compositionally biased region" description="Basic and acidic residues" evidence="2">
    <location>
        <begin position="695"/>
        <end position="705"/>
    </location>
</feature>
<organism evidence="3 4">
    <name type="scientific">Trichoplax adhaerens</name>
    <name type="common">Trichoplax reptans</name>
    <dbReference type="NCBI Taxonomy" id="10228"/>
    <lineage>
        <taxon>Eukaryota</taxon>
        <taxon>Metazoa</taxon>
        <taxon>Placozoa</taxon>
        <taxon>Uniplacotomia</taxon>
        <taxon>Trichoplacea</taxon>
        <taxon>Trichoplacidae</taxon>
        <taxon>Trichoplax</taxon>
    </lineage>
</organism>
<evidence type="ECO:0000256" key="1">
    <source>
        <dbReference type="SAM" id="Coils"/>
    </source>
</evidence>
<gene>
    <name evidence="3" type="ORF">TRIADDRAFT_62042</name>
</gene>
<keyword evidence="4" id="KW-1185">Reference proteome</keyword>
<feature type="compositionally biased region" description="Basic and acidic residues" evidence="2">
    <location>
        <begin position="477"/>
        <end position="489"/>
    </location>
</feature>
<feature type="region of interest" description="Disordered" evidence="2">
    <location>
        <begin position="577"/>
        <end position="627"/>
    </location>
</feature>
<feature type="coiled-coil region" evidence="1">
    <location>
        <begin position="280"/>
        <end position="307"/>
    </location>
</feature>
<feature type="compositionally biased region" description="Polar residues" evidence="2">
    <location>
        <begin position="531"/>
        <end position="560"/>
    </location>
</feature>
<dbReference type="PhylomeDB" id="B3SCN8"/>
<proteinExistence type="predicted"/>
<protein>
    <submittedName>
        <fullName evidence="3">Uncharacterized protein</fullName>
    </submittedName>
</protein>
<dbReference type="CTD" id="6759215"/>
<feature type="compositionally biased region" description="Polar residues" evidence="2">
    <location>
        <begin position="802"/>
        <end position="842"/>
    </location>
</feature>
<sequence>MNLKILLFIRACSSQMSEEIADVEFKARIAALKFMIQKLESEHNVLNGKHQTLHEQNDRLKASFDELRQQFEIVKNEKQQLQHSYDSIQLKERQLADDVIRIKQEKENVQTDYRELYAENNHLKDIYRQLNENYKQLKANYESLQVSYNDLKRHNERLKESSHELEERYDRAKLNLEFAKKQMQTNYINEQSKVDAHTIRQLEDEYNALNSSYGKLKKDFDNLDITAAKVAQRCEMLEQLRLTAYEEIKHLKQHEKVLMERNHKLMQRTLDRKELYMEEHHTYKEAIDKLNRHKEDLEQKLQQFQLDKNKKWDRKIRTLLKSIVKGRKNNDSDGSQMTDGPRRPRREYKASEFATDVESDGGTDESSPRPHRHGRNGSRSLPNTPPSTPKSGSRNNSPTPRRRSRSINRYQNEDQVTPVKRSKSPSSAFKPYRNEKKSEMSPYRQKSSDAHRPSTQNTPHGRSVTPRTRPQPYQERVVSDRDYDSDRRYPNQSNLMVRNGDYRIGERPVSPNREKSRRLSPTRLQLEIATAESSGSLNSSPSQEINLSNPQSKSPNNSAGLQRVPTFDNLQLGVLPVNQTPGVTESNDLSDSTYPNKDINDETTLKPFNYRDYNRSDSASDINSMPKEEELKLEKYLLESDTSQSQYREKSPRRSRIIHRPQPAVIHNGSLVAHPSSNASSPSYGPSQKGRLKPVMRDNTVRRPSVEGMQAASNTPTPNNHPNRQIGSQAKVPSVSSQSIHQPNYNVGSSYESATLPRNFKAAPIASYGPMKPNTNNRSDDTYESSTLPRNFSFEKHPPGDYSSNNYYPPSQQALNSPRNVNYSINKSTGYDRSPHSTATSEASRRGSKHPSKDTTSVNSPRGNYNEGTPSRSPRNYSNQAPLARPDDTKRVSIQVKRSVKR</sequence>
<dbReference type="EMBL" id="DS985272">
    <property type="protein sequence ID" value="EDV19506.1"/>
    <property type="molecule type" value="Genomic_DNA"/>
</dbReference>
<dbReference type="STRING" id="10228.B3SCN8"/>
<dbReference type="Gene3D" id="1.10.287.1490">
    <property type="match status" value="1"/>
</dbReference>
<feature type="compositionally biased region" description="Polar residues" evidence="2">
    <location>
        <begin position="711"/>
        <end position="728"/>
    </location>
</feature>
<dbReference type="GO" id="GO:0031122">
    <property type="term" value="P:cytoplasmic microtubule organization"/>
    <property type="evidence" value="ECO:0000318"/>
    <property type="project" value="GO_Central"/>
</dbReference>
<feature type="region of interest" description="Disordered" evidence="2">
    <location>
        <begin position="765"/>
        <end position="902"/>
    </location>
</feature>
<dbReference type="Proteomes" id="UP000009022">
    <property type="component" value="Unassembled WGS sequence"/>
</dbReference>
<feature type="compositionally biased region" description="Polar residues" evidence="2">
    <location>
        <begin position="854"/>
        <end position="881"/>
    </location>
</feature>
<dbReference type="GO" id="GO:0005813">
    <property type="term" value="C:centrosome"/>
    <property type="evidence" value="ECO:0000318"/>
    <property type="project" value="GO_Central"/>
</dbReference>
<name>B3SCN8_TRIAD</name>
<dbReference type="PANTHER" id="PTHR18947">
    <property type="entry name" value="HOOK PROTEINS"/>
    <property type="match status" value="1"/>
</dbReference>
<dbReference type="RefSeq" id="XP_002118023.1">
    <property type="nucleotide sequence ID" value="XM_002117987.1"/>
</dbReference>
<dbReference type="GO" id="GO:0008017">
    <property type="term" value="F:microtubule binding"/>
    <property type="evidence" value="ECO:0000318"/>
    <property type="project" value="GO_Central"/>
</dbReference>
<accession>B3SCN8</accession>
<keyword evidence="1" id="KW-0175">Coiled coil</keyword>
<dbReference type="KEGG" id="tad:TRIADDRAFT_62042"/>
<dbReference type="HOGENOM" id="CLU_321422_0_0_1"/>
<feature type="compositionally biased region" description="Polar residues" evidence="2">
    <location>
        <begin position="734"/>
        <end position="750"/>
    </location>
</feature>
<evidence type="ECO:0000313" key="4">
    <source>
        <dbReference type="Proteomes" id="UP000009022"/>
    </source>
</evidence>
<dbReference type="AlphaFoldDB" id="B3SCN8"/>
<feature type="compositionally biased region" description="Polar residues" evidence="2">
    <location>
        <begin position="577"/>
        <end position="595"/>
    </location>
</feature>
<feature type="compositionally biased region" description="Polar residues" evidence="2">
    <location>
        <begin position="453"/>
        <end position="468"/>
    </location>
</feature>
<evidence type="ECO:0000313" key="3">
    <source>
        <dbReference type="EMBL" id="EDV19506.1"/>
    </source>
</evidence>
<feature type="coiled-coil region" evidence="1">
    <location>
        <begin position="36"/>
        <end position="219"/>
    </location>
</feature>
<dbReference type="eggNOG" id="KOG4643">
    <property type="taxonomic scope" value="Eukaryota"/>
</dbReference>
<dbReference type="GO" id="GO:0051959">
    <property type="term" value="F:dynein light intermediate chain binding"/>
    <property type="evidence" value="ECO:0000318"/>
    <property type="project" value="GO_Central"/>
</dbReference>
<feature type="region of interest" description="Disordered" evidence="2">
    <location>
        <begin position="640"/>
        <end position="750"/>
    </location>
</feature>
<dbReference type="PANTHER" id="PTHR18947:SF39">
    <property type="entry name" value="PROTEIN HOOK"/>
    <property type="match status" value="1"/>
</dbReference>
<feature type="compositionally biased region" description="Low complexity" evidence="2">
    <location>
        <begin position="675"/>
        <end position="687"/>
    </location>
</feature>
<dbReference type="OMA" id="ELYMEEH"/>
<dbReference type="GeneID" id="6759215"/>
<evidence type="ECO:0000256" key="2">
    <source>
        <dbReference type="SAM" id="MobiDB-lite"/>
    </source>
</evidence>